<dbReference type="EMBL" id="RFFH01000022">
    <property type="protein sequence ID" value="RMI28384.1"/>
    <property type="molecule type" value="Genomic_DNA"/>
</dbReference>
<comment type="caution">
    <text evidence="6">The sequence shown here is derived from an EMBL/GenBank/DDBJ whole genome shotgun (WGS) entry which is preliminary data.</text>
</comment>
<evidence type="ECO:0000256" key="1">
    <source>
        <dbReference type="ARBA" id="ARBA00010426"/>
    </source>
</evidence>
<reference evidence="6 7" key="1">
    <citation type="submission" date="2018-10" db="EMBL/GenBank/DDBJ databases">
        <title>Isolation from cow dung.</title>
        <authorList>
            <person name="Ling L."/>
        </authorList>
    </citation>
    <scope>NUCLEOTIDE SEQUENCE [LARGE SCALE GENOMIC DNA]</scope>
    <source>
        <strain evidence="6 7">NEAU-LL90</strain>
    </source>
</reference>
<evidence type="ECO:0000256" key="3">
    <source>
        <dbReference type="ARBA" id="ARBA00023002"/>
    </source>
</evidence>
<dbReference type="GO" id="GO:0005829">
    <property type="term" value="C:cytosol"/>
    <property type="evidence" value="ECO:0007669"/>
    <property type="project" value="TreeGrafter"/>
</dbReference>
<dbReference type="RefSeq" id="WP_122191628.1">
    <property type="nucleotide sequence ID" value="NZ_RFFH01000022.1"/>
</dbReference>
<dbReference type="GO" id="GO:0004497">
    <property type="term" value="F:monooxygenase activity"/>
    <property type="evidence" value="ECO:0007669"/>
    <property type="project" value="UniProtKB-KW"/>
</dbReference>
<dbReference type="PANTHER" id="PTHR30137:SF16">
    <property type="entry name" value="BLL0895 PROTEIN"/>
    <property type="match status" value="1"/>
</dbReference>
<dbReference type="OrthoDB" id="3209103at2"/>
<evidence type="ECO:0000313" key="6">
    <source>
        <dbReference type="EMBL" id="RMI28384.1"/>
    </source>
</evidence>
<keyword evidence="7" id="KW-1185">Reference proteome</keyword>
<comment type="similarity">
    <text evidence="1">Belongs to the bacterial luciferase oxidoreductase family.</text>
</comment>
<keyword evidence="3" id="KW-0560">Oxidoreductase</keyword>
<dbReference type="Pfam" id="PF00296">
    <property type="entry name" value="Bac_luciferase"/>
    <property type="match status" value="1"/>
</dbReference>
<name>A0A3M2KTV4_9NOCA</name>
<evidence type="ECO:0000259" key="5">
    <source>
        <dbReference type="Pfam" id="PF00296"/>
    </source>
</evidence>
<dbReference type="PANTHER" id="PTHR30137">
    <property type="entry name" value="LUCIFERASE-LIKE MONOOXYGENASE"/>
    <property type="match status" value="1"/>
</dbReference>
<dbReference type="InterPro" id="IPR036661">
    <property type="entry name" value="Luciferase-like_sf"/>
</dbReference>
<keyword evidence="2" id="KW-0285">Flavoprotein</keyword>
<feature type="domain" description="Luciferase-like" evidence="5">
    <location>
        <begin position="21"/>
        <end position="193"/>
    </location>
</feature>
<dbReference type="Proteomes" id="UP000279275">
    <property type="component" value="Unassembled WGS sequence"/>
</dbReference>
<accession>A0A3M2KTV4</accession>
<evidence type="ECO:0000313" key="7">
    <source>
        <dbReference type="Proteomes" id="UP000279275"/>
    </source>
</evidence>
<dbReference type="Gene3D" id="3.20.20.30">
    <property type="entry name" value="Luciferase-like domain"/>
    <property type="match status" value="1"/>
</dbReference>
<proteinExistence type="inferred from homology"/>
<dbReference type="AlphaFoldDB" id="A0A3M2KTV4"/>
<evidence type="ECO:0000256" key="2">
    <source>
        <dbReference type="ARBA" id="ARBA00022630"/>
    </source>
</evidence>
<dbReference type="GO" id="GO:0016705">
    <property type="term" value="F:oxidoreductase activity, acting on paired donors, with incorporation or reduction of molecular oxygen"/>
    <property type="evidence" value="ECO:0007669"/>
    <property type="project" value="InterPro"/>
</dbReference>
<protein>
    <submittedName>
        <fullName evidence="6">LLM class flavin-dependent oxidoreductase</fullName>
    </submittedName>
</protein>
<dbReference type="InterPro" id="IPR050766">
    <property type="entry name" value="Bact_Lucif_Oxidored"/>
</dbReference>
<dbReference type="SUPFAM" id="SSF51679">
    <property type="entry name" value="Bacterial luciferase-like"/>
    <property type="match status" value="1"/>
</dbReference>
<sequence>MDVVTALRLNMTNIDDPAAAHGPRYRAALEMAEYADRHGFAAISCEEHHGSGTGWLPSPLLLAAALAARTSRVAISISALLVPLYDPVRLAEDIAVLDNLTGGRLAIVAGMGYRPEEYAALGRDFARRGRLMDEALEIMLAAWRGEEVEYRGAPVRVTPRPLSAPHPLLLVGGMTEAAARRAARFGLPFSPPMSMPELEDYYLRETERQGTFGFVHRPEPGSRITLLHSDPERGWQEYGPHILTEAREYGSWRRAGLPRPHEYDVSTPEEIRELGYAEILTPDQLLAQIASGRTEIIVNPLIGGLPIESGWETLHLLADEVLPQLVTPEAARDQPIAAR</sequence>
<keyword evidence="4" id="KW-0503">Monooxygenase</keyword>
<dbReference type="InterPro" id="IPR011251">
    <property type="entry name" value="Luciferase-like_dom"/>
</dbReference>
<organism evidence="6 7">
    <name type="scientific">Nocardia stercoris</name>
    <dbReference type="NCBI Taxonomy" id="2483361"/>
    <lineage>
        <taxon>Bacteria</taxon>
        <taxon>Bacillati</taxon>
        <taxon>Actinomycetota</taxon>
        <taxon>Actinomycetes</taxon>
        <taxon>Mycobacteriales</taxon>
        <taxon>Nocardiaceae</taxon>
        <taxon>Nocardia</taxon>
    </lineage>
</organism>
<gene>
    <name evidence="6" type="ORF">EBN03_30500</name>
</gene>
<evidence type="ECO:0000256" key="4">
    <source>
        <dbReference type="ARBA" id="ARBA00023033"/>
    </source>
</evidence>